<dbReference type="InterPro" id="IPR043519">
    <property type="entry name" value="NT_sf"/>
</dbReference>
<evidence type="ECO:0000256" key="1">
    <source>
        <dbReference type="SAM" id="MobiDB-lite"/>
    </source>
</evidence>
<sequence length="231" mass="25032">MKVSAPALLPILRSDAVGEILARLYLMPEHRWTLNALAEQAGVSLPTLTREADRMVAAGLVLEERVGRTRQLRCNRAARTFEPLHRLMSLTYGPVPVLESELSGLAGVARAYVYGSWAARHQGVEGPEPADIDVLVVGDPDQDEVFDAGERARVRLLREVNVRTVTTQSWERARPRAGTTPGARVDQAGAGPDDGDPFLRHVLANPLVPLDLDAPTTHHAVASPHGAGQEE</sequence>
<keyword evidence="3" id="KW-1185">Reference proteome</keyword>
<protein>
    <submittedName>
        <fullName evidence="2">ArsR family transcriptional regulator</fullName>
    </submittedName>
</protein>
<dbReference type="Gene3D" id="3.30.460.10">
    <property type="entry name" value="Beta Polymerase, domain 2"/>
    <property type="match status" value="1"/>
</dbReference>
<organism evidence="2 3">
    <name type="scientific">Kineococcus halophytocola</name>
    <dbReference type="NCBI Taxonomy" id="3234027"/>
    <lineage>
        <taxon>Bacteria</taxon>
        <taxon>Bacillati</taxon>
        <taxon>Actinomycetota</taxon>
        <taxon>Actinomycetes</taxon>
        <taxon>Kineosporiales</taxon>
        <taxon>Kineosporiaceae</taxon>
        <taxon>Kineococcus</taxon>
    </lineage>
</organism>
<dbReference type="Gene3D" id="1.10.10.10">
    <property type="entry name" value="Winged helix-like DNA-binding domain superfamily/Winged helix DNA-binding domain"/>
    <property type="match status" value="1"/>
</dbReference>
<dbReference type="InterPro" id="IPR036388">
    <property type="entry name" value="WH-like_DNA-bd_sf"/>
</dbReference>
<dbReference type="Proteomes" id="UP001565927">
    <property type="component" value="Unassembled WGS sequence"/>
</dbReference>
<evidence type="ECO:0000313" key="3">
    <source>
        <dbReference type="Proteomes" id="UP001565927"/>
    </source>
</evidence>
<comment type="caution">
    <text evidence="2">The sequence shown here is derived from an EMBL/GenBank/DDBJ whole genome shotgun (WGS) entry which is preliminary data.</text>
</comment>
<dbReference type="SUPFAM" id="SSF46785">
    <property type="entry name" value="Winged helix' DNA-binding domain"/>
    <property type="match status" value="1"/>
</dbReference>
<proteinExistence type="predicted"/>
<dbReference type="RefSeq" id="WP_370442079.1">
    <property type="nucleotide sequence ID" value="NZ_JBGFTU010000015.1"/>
</dbReference>
<dbReference type="InterPro" id="IPR036390">
    <property type="entry name" value="WH_DNA-bd_sf"/>
</dbReference>
<reference evidence="2 3" key="1">
    <citation type="submission" date="2024-07" db="EMBL/GenBank/DDBJ databases">
        <authorList>
            <person name="Thanompreechachai J."/>
            <person name="Duangmal K."/>
        </authorList>
    </citation>
    <scope>NUCLEOTIDE SEQUENCE [LARGE SCALE GENOMIC DNA]</scope>
    <source>
        <strain evidence="2 3">LSe6-4</strain>
    </source>
</reference>
<gene>
    <name evidence="2" type="ORF">AB2L27_13935</name>
</gene>
<dbReference type="CDD" id="cd00090">
    <property type="entry name" value="HTH_ARSR"/>
    <property type="match status" value="1"/>
</dbReference>
<dbReference type="InterPro" id="IPR011991">
    <property type="entry name" value="ArsR-like_HTH"/>
</dbReference>
<dbReference type="CDD" id="cd05403">
    <property type="entry name" value="NT_KNTase_like"/>
    <property type="match status" value="1"/>
</dbReference>
<name>A0ABV4H2P8_9ACTN</name>
<accession>A0ABV4H2P8</accession>
<dbReference type="EMBL" id="JBGFTU010000015">
    <property type="protein sequence ID" value="MEZ0165854.1"/>
    <property type="molecule type" value="Genomic_DNA"/>
</dbReference>
<evidence type="ECO:0000313" key="2">
    <source>
        <dbReference type="EMBL" id="MEZ0165854.1"/>
    </source>
</evidence>
<feature type="region of interest" description="Disordered" evidence="1">
    <location>
        <begin position="168"/>
        <end position="196"/>
    </location>
</feature>